<dbReference type="GO" id="GO:0005525">
    <property type="term" value="F:GTP binding"/>
    <property type="evidence" value="ECO:0007669"/>
    <property type="project" value="UniProtKB-KW"/>
</dbReference>
<evidence type="ECO:0000256" key="2">
    <source>
        <dbReference type="ARBA" id="ARBA00022741"/>
    </source>
</evidence>
<dbReference type="EMBL" id="UINC01051346">
    <property type="protein sequence ID" value="SVB65396.1"/>
    <property type="molecule type" value="Genomic_DNA"/>
</dbReference>
<evidence type="ECO:0000256" key="4">
    <source>
        <dbReference type="ARBA" id="ARBA00023136"/>
    </source>
</evidence>
<dbReference type="Gene3D" id="3.40.50.300">
    <property type="entry name" value="P-loop containing nucleotide triphosphate hydrolases"/>
    <property type="match status" value="1"/>
</dbReference>
<keyword evidence="3" id="KW-0342">GTP-binding</keyword>
<protein>
    <recommendedName>
        <fullName evidence="7">SRP54-type proteins GTP-binding domain-containing protein</fullName>
    </recommendedName>
</protein>
<dbReference type="SMART" id="SM00962">
    <property type="entry name" value="SRP54"/>
    <property type="match status" value="1"/>
</dbReference>
<dbReference type="Pfam" id="PF00448">
    <property type="entry name" value="SRP54"/>
    <property type="match status" value="1"/>
</dbReference>
<evidence type="ECO:0000313" key="8">
    <source>
        <dbReference type="EMBL" id="SVB65396.1"/>
    </source>
</evidence>
<comment type="similarity">
    <text evidence="1">Belongs to the GTP-binding SRP family.</text>
</comment>
<dbReference type="GO" id="GO:0005886">
    <property type="term" value="C:plasma membrane"/>
    <property type="evidence" value="ECO:0007669"/>
    <property type="project" value="TreeGrafter"/>
</dbReference>
<sequence>IDTAGRLHTKDNLMAELSKIHKTAGKVIEGAPNEVWLVLDATTGQNGLRQAEDFFRHAGVTGLILAKLDGSAKGGVVLSIAETLDLPIRFVGTGEEIDNLALFDAEAYVNGLIGQD</sequence>
<dbReference type="Gene3D" id="1.20.120.140">
    <property type="entry name" value="Signal recognition particle SRP54, nucleotide-binding domain"/>
    <property type="match status" value="1"/>
</dbReference>
<dbReference type="PROSITE" id="PS00300">
    <property type="entry name" value="SRP54"/>
    <property type="match status" value="1"/>
</dbReference>
<keyword evidence="4" id="KW-0472">Membrane</keyword>
<evidence type="ECO:0000256" key="6">
    <source>
        <dbReference type="ARBA" id="ARBA00029433"/>
    </source>
</evidence>
<dbReference type="InterPro" id="IPR042101">
    <property type="entry name" value="SRP54_N_sf"/>
</dbReference>
<proteinExistence type="inferred from homology"/>
<name>A0A382FQK5_9ZZZZ</name>
<keyword evidence="2" id="KW-0547">Nucleotide-binding</keyword>
<dbReference type="GO" id="GO:0012505">
    <property type="term" value="C:endomembrane system"/>
    <property type="evidence" value="ECO:0007669"/>
    <property type="project" value="UniProtKB-SubCell"/>
</dbReference>
<evidence type="ECO:0000256" key="3">
    <source>
        <dbReference type="ARBA" id="ARBA00023134"/>
    </source>
</evidence>
<organism evidence="8">
    <name type="scientific">marine metagenome</name>
    <dbReference type="NCBI Taxonomy" id="408172"/>
    <lineage>
        <taxon>unclassified sequences</taxon>
        <taxon>metagenomes</taxon>
        <taxon>ecological metagenomes</taxon>
    </lineage>
</organism>
<evidence type="ECO:0000256" key="5">
    <source>
        <dbReference type="ARBA" id="ARBA00023170"/>
    </source>
</evidence>
<accession>A0A382FQK5</accession>
<dbReference type="PANTHER" id="PTHR43134">
    <property type="entry name" value="SIGNAL RECOGNITION PARTICLE RECEPTOR SUBUNIT ALPHA"/>
    <property type="match status" value="1"/>
</dbReference>
<dbReference type="GO" id="GO:0005047">
    <property type="term" value="F:signal recognition particle binding"/>
    <property type="evidence" value="ECO:0007669"/>
    <property type="project" value="TreeGrafter"/>
</dbReference>
<dbReference type="InterPro" id="IPR000897">
    <property type="entry name" value="SRP54_GTPase_dom"/>
</dbReference>
<dbReference type="PANTHER" id="PTHR43134:SF1">
    <property type="entry name" value="SIGNAL RECOGNITION PARTICLE RECEPTOR SUBUNIT ALPHA"/>
    <property type="match status" value="1"/>
</dbReference>
<keyword evidence="5" id="KW-0675">Receptor</keyword>
<dbReference type="GO" id="GO:0003924">
    <property type="term" value="F:GTPase activity"/>
    <property type="evidence" value="ECO:0007669"/>
    <property type="project" value="TreeGrafter"/>
</dbReference>
<reference evidence="8" key="1">
    <citation type="submission" date="2018-05" db="EMBL/GenBank/DDBJ databases">
        <authorList>
            <person name="Lanie J.A."/>
            <person name="Ng W.-L."/>
            <person name="Kazmierczak K.M."/>
            <person name="Andrzejewski T.M."/>
            <person name="Davidsen T.M."/>
            <person name="Wayne K.J."/>
            <person name="Tettelin H."/>
            <person name="Glass J.I."/>
            <person name="Rusch D."/>
            <person name="Podicherti R."/>
            <person name="Tsui H.-C.T."/>
            <person name="Winkler M.E."/>
        </authorList>
    </citation>
    <scope>NUCLEOTIDE SEQUENCE</scope>
</reference>
<dbReference type="GO" id="GO:0006614">
    <property type="term" value="P:SRP-dependent cotranslational protein targeting to membrane"/>
    <property type="evidence" value="ECO:0007669"/>
    <property type="project" value="InterPro"/>
</dbReference>
<feature type="non-terminal residue" evidence="8">
    <location>
        <position position="1"/>
    </location>
</feature>
<comment type="subcellular location">
    <subcellularLocation>
        <location evidence="6">Endomembrane system</location>
        <topology evidence="6">Peripheral membrane protein</topology>
        <orientation evidence="6">Cytoplasmic side</orientation>
    </subcellularLocation>
</comment>
<gene>
    <name evidence="8" type="ORF">METZ01_LOCUS218250</name>
</gene>
<dbReference type="InterPro" id="IPR027417">
    <property type="entry name" value="P-loop_NTPase"/>
</dbReference>
<dbReference type="AlphaFoldDB" id="A0A382FQK5"/>
<evidence type="ECO:0000256" key="1">
    <source>
        <dbReference type="ARBA" id="ARBA00008531"/>
    </source>
</evidence>
<feature type="domain" description="SRP54-type proteins GTP-binding" evidence="7">
    <location>
        <begin position="87"/>
        <end position="100"/>
    </location>
</feature>
<evidence type="ECO:0000259" key="7">
    <source>
        <dbReference type="PROSITE" id="PS00300"/>
    </source>
</evidence>
<dbReference type="SUPFAM" id="SSF52540">
    <property type="entry name" value="P-loop containing nucleoside triphosphate hydrolases"/>
    <property type="match status" value="1"/>
</dbReference>